<keyword evidence="3" id="KW-1185">Reference proteome</keyword>
<dbReference type="EMBL" id="ML121560">
    <property type="protein sequence ID" value="RPB21374.1"/>
    <property type="molecule type" value="Genomic_DNA"/>
</dbReference>
<name>A0A3N4LEQ6_9PEZI</name>
<evidence type="ECO:0000313" key="2">
    <source>
        <dbReference type="EMBL" id="RPB21374.1"/>
    </source>
</evidence>
<feature type="compositionally biased region" description="Low complexity" evidence="1">
    <location>
        <begin position="84"/>
        <end position="105"/>
    </location>
</feature>
<feature type="compositionally biased region" description="Pro residues" evidence="1">
    <location>
        <begin position="106"/>
        <end position="115"/>
    </location>
</feature>
<sequence length="115" mass="11913">MDYTGAALVVVADPTKDIAYFAAVFLPPTLTDLFPPPSPSTHQAIVPSPPQVPPQDPLSGPCRRAPPPPASPHMALLQPQTSFPTSHPSNSYKSSTTSPSRTSPPSASPPAPSPP</sequence>
<evidence type="ECO:0000313" key="3">
    <source>
        <dbReference type="Proteomes" id="UP000267821"/>
    </source>
</evidence>
<accession>A0A3N4LEQ6</accession>
<feature type="compositionally biased region" description="Pro residues" evidence="1">
    <location>
        <begin position="47"/>
        <end position="56"/>
    </location>
</feature>
<dbReference type="AlphaFoldDB" id="A0A3N4LEQ6"/>
<evidence type="ECO:0000256" key="1">
    <source>
        <dbReference type="SAM" id="MobiDB-lite"/>
    </source>
</evidence>
<dbReference type="InParanoid" id="A0A3N4LEQ6"/>
<proteinExistence type="predicted"/>
<feature type="region of interest" description="Disordered" evidence="1">
    <location>
        <begin position="31"/>
        <end position="115"/>
    </location>
</feature>
<protein>
    <submittedName>
        <fullName evidence="2">Uncharacterized protein</fullName>
    </submittedName>
</protein>
<gene>
    <name evidence="2" type="ORF">L211DRAFT_444575</name>
</gene>
<organism evidence="2 3">
    <name type="scientific">Terfezia boudieri ATCC MYA-4762</name>
    <dbReference type="NCBI Taxonomy" id="1051890"/>
    <lineage>
        <taxon>Eukaryota</taxon>
        <taxon>Fungi</taxon>
        <taxon>Dikarya</taxon>
        <taxon>Ascomycota</taxon>
        <taxon>Pezizomycotina</taxon>
        <taxon>Pezizomycetes</taxon>
        <taxon>Pezizales</taxon>
        <taxon>Pezizaceae</taxon>
        <taxon>Terfezia</taxon>
    </lineage>
</organism>
<dbReference type="Proteomes" id="UP000267821">
    <property type="component" value="Unassembled WGS sequence"/>
</dbReference>
<reference evidence="2 3" key="1">
    <citation type="journal article" date="2018" name="Nat. Ecol. Evol.">
        <title>Pezizomycetes genomes reveal the molecular basis of ectomycorrhizal truffle lifestyle.</title>
        <authorList>
            <person name="Murat C."/>
            <person name="Payen T."/>
            <person name="Noel B."/>
            <person name="Kuo A."/>
            <person name="Morin E."/>
            <person name="Chen J."/>
            <person name="Kohler A."/>
            <person name="Krizsan K."/>
            <person name="Balestrini R."/>
            <person name="Da Silva C."/>
            <person name="Montanini B."/>
            <person name="Hainaut M."/>
            <person name="Levati E."/>
            <person name="Barry K.W."/>
            <person name="Belfiori B."/>
            <person name="Cichocki N."/>
            <person name="Clum A."/>
            <person name="Dockter R.B."/>
            <person name="Fauchery L."/>
            <person name="Guy J."/>
            <person name="Iotti M."/>
            <person name="Le Tacon F."/>
            <person name="Lindquist E.A."/>
            <person name="Lipzen A."/>
            <person name="Malagnac F."/>
            <person name="Mello A."/>
            <person name="Molinier V."/>
            <person name="Miyauchi S."/>
            <person name="Poulain J."/>
            <person name="Riccioni C."/>
            <person name="Rubini A."/>
            <person name="Sitrit Y."/>
            <person name="Splivallo R."/>
            <person name="Traeger S."/>
            <person name="Wang M."/>
            <person name="Zifcakova L."/>
            <person name="Wipf D."/>
            <person name="Zambonelli A."/>
            <person name="Paolocci F."/>
            <person name="Nowrousian M."/>
            <person name="Ottonello S."/>
            <person name="Baldrian P."/>
            <person name="Spatafora J.W."/>
            <person name="Henrissat B."/>
            <person name="Nagy L.G."/>
            <person name="Aury J.M."/>
            <person name="Wincker P."/>
            <person name="Grigoriev I.V."/>
            <person name="Bonfante P."/>
            <person name="Martin F.M."/>
        </authorList>
    </citation>
    <scope>NUCLEOTIDE SEQUENCE [LARGE SCALE GENOMIC DNA]</scope>
    <source>
        <strain evidence="2 3">ATCC MYA-4762</strain>
    </source>
</reference>